<accession>Q6H673</accession>
<evidence type="ECO:0000256" key="1">
    <source>
        <dbReference type="SAM" id="MobiDB-lite"/>
    </source>
</evidence>
<reference evidence="2" key="1">
    <citation type="submission" date="2002-04" db="EMBL/GenBank/DDBJ databases">
        <title>Oryza sativa nipponbare(GA3) genomic DNA, chromosome 2, PAC clone:P0708H12.</title>
        <authorList>
            <person name="Sasaki T."/>
            <person name="Matsumoto T."/>
            <person name="Katayose Y."/>
        </authorList>
    </citation>
    <scope>NUCLEOTIDE SEQUENCE</scope>
</reference>
<evidence type="ECO:0000313" key="4">
    <source>
        <dbReference type="Proteomes" id="UP000000763"/>
    </source>
</evidence>
<proteinExistence type="predicted"/>
<dbReference type="EMBL" id="AP005289">
    <property type="protein sequence ID" value="BAD25776.1"/>
    <property type="molecule type" value="Genomic_DNA"/>
</dbReference>
<reference evidence="4" key="4">
    <citation type="journal article" date="2008" name="Nucleic Acids Res.">
        <title>The rice annotation project database (RAP-DB): 2008 update.</title>
        <authorList>
            <consortium name="The rice annotation project (RAP)"/>
        </authorList>
    </citation>
    <scope>GENOME REANNOTATION</scope>
    <source>
        <strain evidence="4">cv. Nipponbare</strain>
    </source>
</reference>
<feature type="region of interest" description="Disordered" evidence="1">
    <location>
        <begin position="85"/>
        <end position="107"/>
    </location>
</feature>
<evidence type="ECO:0000313" key="3">
    <source>
        <dbReference type="EMBL" id="BAD25776.1"/>
    </source>
</evidence>
<feature type="compositionally biased region" description="Basic and acidic residues" evidence="1">
    <location>
        <begin position="1"/>
        <end position="15"/>
    </location>
</feature>
<feature type="region of interest" description="Disordered" evidence="1">
    <location>
        <begin position="1"/>
        <end position="72"/>
    </location>
</feature>
<gene>
    <name evidence="3" type="ORF">OJ1112_F09.35</name>
    <name evidence="2" type="ORF">P0708H12.14</name>
</gene>
<dbReference type="Proteomes" id="UP000000763">
    <property type="component" value="Chromosome 2"/>
</dbReference>
<feature type="compositionally biased region" description="Gly residues" evidence="1">
    <location>
        <begin position="56"/>
        <end position="72"/>
    </location>
</feature>
<organism evidence="3 4">
    <name type="scientific">Oryza sativa subsp. japonica</name>
    <name type="common">Rice</name>
    <dbReference type="NCBI Taxonomy" id="39947"/>
    <lineage>
        <taxon>Eukaryota</taxon>
        <taxon>Viridiplantae</taxon>
        <taxon>Streptophyta</taxon>
        <taxon>Embryophyta</taxon>
        <taxon>Tracheophyta</taxon>
        <taxon>Spermatophyta</taxon>
        <taxon>Magnoliopsida</taxon>
        <taxon>Liliopsida</taxon>
        <taxon>Poales</taxon>
        <taxon>Poaceae</taxon>
        <taxon>BOP clade</taxon>
        <taxon>Oryzoideae</taxon>
        <taxon>Oryzeae</taxon>
        <taxon>Oryzinae</taxon>
        <taxon>Oryza</taxon>
        <taxon>Oryza sativa</taxon>
    </lineage>
</organism>
<reference evidence="4" key="3">
    <citation type="journal article" date="2005" name="Nature">
        <title>The map-based sequence of the rice genome.</title>
        <authorList>
            <consortium name="International rice genome sequencing project (IRGSP)"/>
            <person name="Matsumoto T."/>
            <person name="Wu J."/>
            <person name="Kanamori H."/>
            <person name="Katayose Y."/>
            <person name="Fujisawa M."/>
            <person name="Namiki N."/>
            <person name="Mizuno H."/>
            <person name="Yamamoto K."/>
            <person name="Antonio B.A."/>
            <person name="Baba T."/>
            <person name="Sakata K."/>
            <person name="Nagamura Y."/>
            <person name="Aoki H."/>
            <person name="Arikawa K."/>
            <person name="Arita K."/>
            <person name="Bito T."/>
            <person name="Chiden Y."/>
            <person name="Fujitsuka N."/>
            <person name="Fukunaka R."/>
            <person name="Hamada M."/>
            <person name="Harada C."/>
            <person name="Hayashi A."/>
            <person name="Hijishita S."/>
            <person name="Honda M."/>
            <person name="Hosokawa S."/>
            <person name="Ichikawa Y."/>
            <person name="Idonuma A."/>
            <person name="Iijima M."/>
            <person name="Ikeda M."/>
            <person name="Ikeno M."/>
            <person name="Ito K."/>
            <person name="Ito S."/>
            <person name="Ito T."/>
            <person name="Ito Y."/>
            <person name="Ito Y."/>
            <person name="Iwabuchi A."/>
            <person name="Kamiya K."/>
            <person name="Karasawa W."/>
            <person name="Kurita K."/>
            <person name="Katagiri S."/>
            <person name="Kikuta A."/>
            <person name="Kobayashi H."/>
            <person name="Kobayashi N."/>
            <person name="Machita K."/>
            <person name="Maehara T."/>
            <person name="Masukawa M."/>
            <person name="Mizubayashi T."/>
            <person name="Mukai Y."/>
            <person name="Nagasaki H."/>
            <person name="Nagata Y."/>
            <person name="Naito S."/>
            <person name="Nakashima M."/>
            <person name="Nakama Y."/>
            <person name="Nakamichi Y."/>
            <person name="Nakamura M."/>
            <person name="Meguro A."/>
            <person name="Negishi M."/>
            <person name="Ohta I."/>
            <person name="Ohta T."/>
            <person name="Okamoto M."/>
            <person name="Ono N."/>
            <person name="Saji S."/>
            <person name="Sakaguchi M."/>
            <person name="Sakai K."/>
            <person name="Shibata M."/>
            <person name="Shimokawa T."/>
            <person name="Song J."/>
            <person name="Takazaki Y."/>
            <person name="Terasawa K."/>
            <person name="Tsugane M."/>
            <person name="Tsuji K."/>
            <person name="Ueda S."/>
            <person name="Waki K."/>
            <person name="Yamagata H."/>
            <person name="Yamamoto M."/>
            <person name="Yamamoto S."/>
            <person name="Yamane H."/>
            <person name="Yoshiki S."/>
            <person name="Yoshihara R."/>
            <person name="Yukawa K."/>
            <person name="Zhong H."/>
            <person name="Yano M."/>
            <person name="Yuan Q."/>
            <person name="Ouyang S."/>
            <person name="Liu J."/>
            <person name="Jones K.M."/>
            <person name="Gansberger K."/>
            <person name="Moffat K."/>
            <person name="Hill J."/>
            <person name="Bera J."/>
            <person name="Fadrosh D."/>
            <person name="Jin S."/>
            <person name="Johri S."/>
            <person name="Kim M."/>
            <person name="Overton L."/>
            <person name="Reardon M."/>
            <person name="Tsitrin T."/>
            <person name="Vuong H."/>
            <person name="Weaver B."/>
            <person name="Ciecko A."/>
            <person name="Tallon L."/>
            <person name="Jackson J."/>
            <person name="Pai G."/>
            <person name="Aken S.V."/>
            <person name="Utterback T."/>
            <person name="Reidmuller S."/>
            <person name="Feldblyum T."/>
            <person name="Hsiao J."/>
            <person name="Zismann V."/>
            <person name="Iobst S."/>
            <person name="de Vazeille A.R."/>
            <person name="Buell C.R."/>
            <person name="Ying K."/>
            <person name="Li Y."/>
            <person name="Lu T."/>
            <person name="Huang Y."/>
            <person name="Zhao Q."/>
            <person name="Feng Q."/>
            <person name="Zhang L."/>
            <person name="Zhu J."/>
            <person name="Weng Q."/>
            <person name="Mu J."/>
            <person name="Lu Y."/>
            <person name="Fan D."/>
            <person name="Liu Y."/>
            <person name="Guan J."/>
            <person name="Zhang Y."/>
            <person name="Yu S."/>
            <person name="Liu X."/>
            <person name="Zhang Y."/>
            <person name="Hong G."/>
            <person name="Han B."/>
            <person name="Choisne N."/>
            <person name="Demange N."/>
            <person name="Orjeda G."/>
            <person name="Samain S."/>
            <person name="Cattolico L."/>
            <person name="Pelletier E."/>
            <person name="Couloux A."/>
            <person name="Segurens B."/>
            <person name="Wincker P."/>
            <person name="D'Hont A."/>
            <person name="Scarpelli C."/>
            <person name="Weissenbach J."/>
            <person name="Salanoubat M."/>
            <person name="Quetier F."/>
            <person name="Yu Y."/>
            <person name="Kim H.R."/>
            <person name="Rambo T."/>
            <person name="Currie J."/>
            <person name="Collura K."/>
            <person name="Luo M."/>
            <person name="Yang T."/>
            <person name="Ammiraju J.S.S."/>
            <person name="Engler F."/>
            <person name="Soderlund C."/>
            <person name="Wing R.A."/>
            <person name="Palmer L.E."/>
            <person name="de la Bastide M."/>
            <person name="Spiegel L."/>
            <person name="Nascimento L."/>
            <person name="Zutavern T."/>
            <person name="O'Shaughnessy A."/>
            <person name="Dike S."/>
            <person name="Dedhia N."/>
            <person name="Preston R."/>
            <person name="Balija V."/>
            <person name="McCombie W.R."/>
            <person name="Chow T."/>
            <person name="Chen H."/>
            <person name="Chung M."/>
            <person name="Chen C."/>
            <person name="Shaw J."/>
            <person name="Wu H."/>
            <person name="Hsiao K."/>
            <person name="Chao Y."/>
            <person name="Chu M."/>
            <person name="Cheng C."/>
            <person name="Hour A."/>
            <person name="Lee P."/>
            <person name="Lin S."/>
            <person name="Lin Y."/>
            <person name="Liou J."/>
            <person name="Liu S."/>
            <person name="Hsing Y."/>
            <person name="Raghuvanshi S."/>
            <person name="Mohanty A."/>
            <person name="Bharti A.K."/>
            <person name="Gaur A."/>
            <person name="Gupta V."/>
            <person name="Kumar D."/>
            <person name="Ravi V."/>
            <person name="Vij S."/>
            <person name="Kapur A."/>
            <person name="Khurana P."/>
            <person name="Khurana P."/>
            <person name="Khurana J.P."/>
            <person name="Tyagi A.K."/>
            <person name="Gaikwad K."/>
            <person name="Singh A."/>
            <person name="Dalal V."/>
            <person name="Srivastava S."/>
            <person name="Dixit A."/>
            <person name="Pal A.K."/>
            <person name="Ghazi I.A."/>
            <person name="Yadav M."/>
            <person name="Pandit A."/>
            <person name="Bhargava A."/>
            <person name="Sureshbabu K."/>
            <person name="Batra K."/>
            <person name="Sharma T.R."/>
            <person name="Mohapatra T."/>
            <person name="Singh N.K."/>
            <person name="Messing J."/>
            <person name="Nelson A.B."/>
            <person name="Fuks G."/>
            <person name="Kavchok S."/>
            <person name="Keizer G."/>
            <person name="Linton E."/>
            <person name="Llaca V."/>
            <person name="Song R."/>
            <person name="Tanyolac B."/>
            <person name="Young S."/>
            <person name="Ho-Il K."/>
            <person name="Hahn J.H."/>
            <person name="Sangsakoo G."/>
            <person name="Vanavichit A."/>
            <person name="de Mattos Luiz.A.T."/>
            <person name="Zimmer P.D."/>
            <person name="Malone G."/>
            <person name="Dellagostin O."/>
            <person name="de Oliveira A.C."/>
            <person name="Bevan M."/>
            <person name="Bancroft I."/>
            <person name="Minx P."/>
            <person name="Cordum H."/>
            <person name="Wilson R."/>
            <person name="Cheng Z."/>
            <person name="Jin W."/>
            <person name="Jiang J."/>
            <person name="Leong S.A."/>
            <person name="Iwama H."/>
            <person name="Gojobori T."/>
            <person name="Itoh T."/>
            <person name="Niimura Y."/>
            <person name="Fujii Y."/>
            <person name="Habara T."/>
            <person name="Sakai H."/>
            <person name="Sato Y."/>
            <person name="Wilson G."/>
            <person name="Kumar K."/>
            <person name="McCouch S."/>
            <person name="Juretic N."/>
            <person name="Hoen D."/>
            <person name="Wright S."/>
            <person name="Bruskiewich R."/>
            <person name="Bureau T."/>
            <person name="Miyao A."/>
            <person name="Hirochika H."/>
            <person name="Nishikawa T."/>
            <person name="Kadowaki K."/>
            <person name="Sugiura M."/>
            <person name="Burr B."/>
            <person name="Sasaki T."/>
        </authorList>
    </citation>
    <scope>NUCLEOTIDE SEQUENCE [LARGE SCALE GENOMIC DNA]</scope>
    <source>
        <strain evidence="4">cv. Nipponbare</strain>
    </source>
</reference>
<sequence>MASNGKDLDGRRQRLDPATAKGGGAIPRPRDPATAEGGELTAARSTGAARECEGDVGVGGGWRLGGGSGGSGLRGMVWEAADRRWAADKGARRGGSGSPEGGEGDSP</sequence>
<protein>
    <submittedName>
        <fullName evidence="3">Uncharacterized protein</fullName>
    </submittedName>
</protein>
<evidence type="ECO:0000313" key="2">
    <source>
        <dbReference type="EMBL" id="BAD25739.1"/>
    </source>
</evidence>
<dbReference type="EMBL" id="AP005072">
    <property type="protein sequence ID" value="BAD25739.1"/>
    <property type="molecule type" value="Genomic_DNA"/>
</dbReference>
<dbReference type="AlphaFoldDB" id="Q6H673"/>
<reference evidence="3" key="2">
    <citation type="submission" date="2002-05" db="EMBL/GenBank/DDBJ databases">
        <title>Oryza sativa nipponbare(GA3) genomic DNA, chromosome 2, BAC clone:OJ1112_F09.</title>
        <authorList>
            <person name="Sasaki T."/>
            <person name="Matsumoto T."/>
            <person name="Katayose Y."/>
        </authorList>
    </citation>
    <scope>NUCLEOTIDE SEQUENCE</scope>
</reference>
<name>Q6H673_ORYSJ</name>